<organism evidence="1 2">
    <name type="scientific">Chitinophaga oryziterrae</name>
    <dbReference type="NCBI Taxonomy" id="1031224"/>
    <lineage>
        <taxon>Bacteria</taxon>
        <taxon>Pseudomonadati</taxon>
        <taxon>Bacteroidota</taxon>
        <taxon>Chitinophagia</taxon>
        <taxon>Chitinophagales</taxon>
        <taxon>Chitinophagaceae</taxon>
        <taxon>Chitinophaga</taxon>
    </lineage>
</organism>
<dbReference type="EMBL" id="WRXO01000005">
    <property type="protein sequence ID" value="MVT42575.1"/>
    <property type="molecule type" value="Genomic_DNA"/>
</dbReference>
<comment type="caution">
    <text evidence="1">The sequence shown here is derived from an EMBL/GenBank/DDBJ whole genome shotgun (WGS) entry which is preliminary data.</text>
</comment>
<sequence>MAEKIVKTPIQVAAQLQRQYLMFYNKNGDEYNLFNLFSYAEHGEILNKVPLGPFEIPVLILATCDDNYIVNTTTRFIRIGPSSCESVYYTDFKSHLSLILSQTFKKDVKPGGWFGEARLEKVNGELIYWDIPIGIPGGGFQYITGRCSIIGRRILIIP</sequence>
<name>A0A6N8JBA9_9BACT</name>
<reference evidence="1 2" key="1">
    <citation type="submission" date="2019-12" db="EMBL/GenBank/DDBJ databases">
        <title>The draft genomic sequence of strain Chitinophaga oryziterrae JCM 16595.</title>
        <authorList>
            <person name="Zhang X."/>
        </authorList>
    </citation>
    <scope>NUCLEOTIDE SEQUENCE [LARGE SCALE GENOMIC DNA]</scope>
    <source>
        <strain evidence="1 2">JCM 16595</strain>
    </source>
</reference>
<dbReference type="Proteomes" id="UP000468388">
    <property type="component" value="Unassembled WGS sequence"/>
</dbReference>
<evidence type="ECO:0000313" key="1">
    <source>
        <dbReference type="EMBL" id="MVT42575.1"/>
    </source>
</evidence>
<dbReference type="RefSeq" id="WP_157301198.1">
    <property type="nucleotide sequence ID" value="NZ_BAAAZB010000002.1"/>
</dbReference>
<dbReference type="AlphaFoldDB" id="A0A6N8JBA9"/>
<dbReference type="OrthoDB" id="669808at2"/>
<proteinExistence type="predicted"/>
<protein>
    <submittedName>
        <fullName evidence="1">Uncharacterized protein</fullName>
    </submittedName>
</protein>
<gene>
    <name evidence="1" type="ORF">GO495_18425</name>
</gene>
<accession>A0A6N8JBA9</accession>
<evidence type="ECO:0000313" key="2">
    <source>
        <dbReference type="Proteomes" id="UP000468388"/>
    </source>
</evidence>
<keyword evidence="2" id="KW-1185">Reference proteome</keyword>